<dbReference type="Gene3D" id="3.30.450.40">
    <property type="match status" value="1"/>
</dbReference>
<dbReference type="InterPro" id="IPR025736">
    <property type="entry name" value="PucR_C-HTH_dom"/>
</dbReference>
<evidence type="ECO:0000313" key="3">
    <source>
        <dbReference type="EMBL" id="NYI72320.1"/>
    </source>
</evidence>
<dbReference type="Pfam" id="PF17853">
    <property type="entry name" value="GGDEF_2"/>
    <property type="match status" value="1"/>
</dbReference>
<evidence type="ECO:0000259" key="2">
    <source>
        <dbReference type="SMART" id="SM00065"/>
    </source>
</evidence>
<dbReference type="Proteomes" id="UP000527616">
    <property type="component" value="Unassembled WGS sequence"/>
</dbReference>
<dbReference type="InterPro" id="IPR042070">
    <property type="entry name" value="PucR_C-HTH_sf"/>
</dbReference>
<sequence length="551" mass="57293">MPEPAPTPRDPTPTRVLRAVSECAVDLADLRDPHLVLQGIVRRTRDLLGTDMAYLSLNDLGRGETHIEYTDGVRTEAYRTIRMPLGTGVLGAVAAGGVDVQTTDYTDDAAMNHLPRIDDIVVGEGVRAIHGCPIRVGGHVVGALLVAQRTRMRFGRRQIAALRRMAEAAAVALELERLRAGGADPVAARFHDELTARVPDGPEAVCTLIGARVGHPVELIEPGAEVDGVAAAALGTAVAASLHTAAAVGVEGADATVLAARHGGGHVATVICRVPHARLGERERQLLGRSSPAVGAAVAVQRNQVEALSRGHAELVDDLLASATPGKELLARARALGFAPRRPVLVLVARRFGGSREAFVRAARAALAPAPALASSHDGHLCVLAQPAGPEHSADAVLAAVRPNPAVLGWSIAADGLAEVAAAHVTARRAAHALEALGAAAAAADPPALGLAGVLVAGNDPALVDELITGQLGPVLAYDERHGTRLAETAWAVLESGSSAGSAGRLHVHPNTVRQRCERIGALIGADWRRPPRSVDLHFALRLWRVRAELG</sequence>
<organism evidence="3 4">
    <name type="scientific">Naumannella cuiyingiana</name>
    <dbReference type="NCBI Taxonomy" id="1347891"/>
    <lineage>
        <taxon>Bacteria</taxon>
        <taxon>Bacillati</taxon>
        <taxon>Actinomycetota</taxon>
        <taxon>Actinomycetes</taxon>
        <taxon>Propionibacteriales</taxon>
        <taxon>Propionibacteriaceae</taxon>
        <taxon>Naumannella</taxon>
    </lineage>
</organism>
<name>A0A7Z0IM68_9ACTN</name>
<dbReference type="InterPro" id="IPR003018">
    <property type="entry name" value="GAF"/>
</dbReference>
<dbReference type="AlphaFoldDB" id="A0A7Z0IM68"/>
<proteinExistence type="inferred from homology"/>
<dbReference type="EMBL" id="JACBZS010000001">
    <property type="protein sequence ID" value="NYI72320.1"/>
    <property type="molecule type" value="Genomic_DNA"/>
</dbReference>
<dbReference type="PANTHER" id="PTHR33744">
    <property type="entry name" value="CARBOHYDRATE DIACID REGULATOR"/>
    <property type="match status" value="1"/>
</dbReference>
<feature type="domain" description="GAF" evidence="2">
    <location>
        <begin position="32"/>
        <end position="183"/>
    </location>
</feature>
<evidence type="ECO:0000313" key="4">
    <source>
        <dbReference type="Proteomes" id="UP000527616"/>
    </source>
</evidence>
<dbReference type="RefSeq" id="WP_179446001.1">
    <property type="nucleotide sequence ID" value="NZ_JACBZS010000001.1"/>
</dbReference>
<dbReference type="PANTHER" id="PTHR33744:SF1">
    <property type="entry name" value="DNA-BINDING TRANSCRIPTIONAL ACTIVATOR ADER"/>
    <property type="match status" value="1"/>
</dbReference>
<comment type="caution">
    <text evidence="3">The sequence shown here is derived from an EMBL/GenBank/DDBJ whole genome shotgun (WGS) entry which is preliminary data.</text>
</comment>
<dbReference type="Pfam" id="PF13556">
    <property type="entry name" value="HTH_30"/>
    <property type="match status" value="1"/>
</dbReference>
<comment type="similarity">
    <text evidence="1">Belongs to the CdaR family.</text>
</comment>
<protein>
    <recommendedName>
        <fullName evidence="2">GAF domain-containing protein</fullName>
    </recommendedName>
</protein>
<dbReference type="SUPFAM" id="SSF55781">
    <property type="entry name" value="GAF domain-like"/>
    <property type="match status" value="1"/>
</dbReference>
<dbReference type="InterPro" id="IPR029016">
    <property type="entry name" value="GAF-like_dom_sf"/>
</dbReference>
<dbReference type="SMART" id="SM00065">
    <property type="entry name" value="GAF"/>
    <property type="match status" value="1"/>
</dbReference>
<gene>
    <name evidence="3" type="ORF">GGQ54_002880</name>
</gene>
<dbReference type="InterPro" id="IPR051448">
    <property type="entry name" value="CdaR-like_regulators"/>
</dbReference>
<accession>A0A7Z0IM68</accession>
<reference evidence="3 4" key="1">
    <citation type="submission" date="2020-07" db="EMBL/GenBank/DDBJ databases">
        <title>Sequencing the genomes of 1000 actinobacteria strains.</title>
        <authorList>
            <person name="Klenk H.-P."/>
        </authorList>
    </citation>
    <scope>NUCLEOTIDE SEQUENCE [LARGE SCALE GENOMIC DNA]</scope>
    <source>
        <strain evidence="3 4">DSM 103164</strain>
    </source>
</reference>
<evidence type="ECO:0000256" key="1">
    <source>
        <dbReference type="ARBA" id="ARBA00006754"/>
    </source>
</evidence>
<dbReference type="Pfam" id="PF01590">
    <property type="entry name" value="GAF"/>
    <property type="match status" value="1"/>
</dbReference>
<keyword evidence="4" id="KW-1185">Reference proteome</keyword>
<dbReference type="InterPro" id="IPR041522">
    <property type="entry name" value="CdaR_GGDEF"/>
</dbReference>
<dbReference type="Gene3D" id="1.10.10.2840">
    <property type="entry name" value="PucR C-terminal helix-turn-helix domain"/>
    <property type="match status" value="1"/>
</dbReference>